<protein>
    <submittedName>
        <fullName evidence="1">Uncharacterized protein</fullName>
    </submittedName>
</protein>
<dbReference type="Proteomes" id="UP000236161">
    <property type="component" value="Unassembled WGS sequence"/>
</dbReference>
<gene>
    <name evidence="1" type="ORF">AXF42_Ash006359</name>
</gene>
<dbReference type="EMBL" id="KZ451935">
    <property type="protein sequence ID" value="PKA60725.1"/>
    <property type="molecule type" value="Genomic_DNA"/>
</dbReference>
<accession>A0A2I0AYW6</accession>
<keyword evidence="2" id="KW-1185">Reference proteome</keyword>
<evidence type="ECO:0000313" key="1">
    <source>
        <dbReference type="EMBL" id="PKA60725.1"/>
    </source>
</evidence>
<organism evidence="1 2">
    <name type="scientific">Apostasia shenzhenica</name>
    <dbReference type="NCBI Taxonomy" id="1088818"/>
    <lineage>
        <taxon>Eukaryota</taxon>
        <taxon>Viridiplantae</taxon>
        <taxon>Streptophyta</taxon>
        <taxon>Embryophyta</taxon>
        <taxon>Tracheophyta</taxon>
        <taxon>Spermatophyta</taxon>
        <taxon>Magnoliopsida</taxon>
        <taxon>Liliopsida</taxon>
        <taxon>Asparagales</taxon>
        <taxon>Orchidaceae</taxon>
        <taxon>Apostasioideae</taxon>
        <taxon>Apostasia</taxon>
    </lineage>
</organism>
<evidence type="ECO:0000313" key="2">
    <source>
        <dbReference type="Proteomes" id="UP000236161"/>
    </source>
</evidence>
<proteinExistence type="predicted"/>
<dbReference type="AlphaFoldDB" id="A0A2I0AYW6"/>
<name>A0A2I0AYW6_9ASPA</name>
<reference evidence="1 2" key="1">
    <citation type="journal article" date="2017" name="Nature">
        <title>The Apostasia genome and the evolution of orchids.</title>
        <authorList>
            <person name="Zhang G.Q."/>
            <person name="Liu K.W."/>
            <person name="Li Z."/>
            <person name="Lohaus R."/>
            <person name="Hsiao Y.Y."/>
            <person name="Niu S.C."/>
            <person name="Wang J.Y."/>
            <person name="Lin Y.C."/>
            <person name="Xu Q."/>
            <person name="Chen L.J."/>
            <person name="Yoshida K."/>
            <person name="Fujiwara S."/>
            <person name="Wang Z.W."/>
            <person name="Zhang Y.Q."/>
            <person name="Mitsuda N."/>
            <person name="Wang M."/>
            <person name="Liu G.H."/>
            <person name="Pecoraro L."/>
            <person name="Huang H.X."/>
            <person name="Xiao X.J."/>
            <person name="Lin M."/>
            <person name="Wu X.Y."/>
            <person name="Wu W.L."/>
            <person name="Chen Y.Y."/>
            <person name="Chang S.B."/>
            <person name="Sakamoto S."/>
            <person name="Ohme-Takagi M."/>
            <person name="Yagi M."/>
            <person name="Zeng S.J."/>
            <person name="Shen C.Y."/>
            <person name="Yeh C.M."/>
            <person name="Luo Y.B."/>
            <person name="Tsai W.C."/>
            <person name="Van de Peer Y."/>
            <person name="Liu Z.J."/>
        </authorList>
    </citation>
    <scope>NUCLEOTIDE SEQUENCE [LARGE SCALE GENOMIC DNA]</scope>
    <source>
        <strain evidence="2">cv. Shenzhen</strain>
        <tissue evidence="1">Stem</tissue>
    </source>
</reference>
<sequence>MITNKRKIFDDRLSVRRIMLFEKKDCDMSVDIDDYPCPIEKEEAKAAPLSYVGRELLMEDERICLDAFCGQPMHKDDVVFFNWNVTIGRQSMVNCLQGRGTREEV</sequence>